<evidence type="ECO:0000313" key="4">
    <source>
        <dbReference type="Proteomes" id="UP000030762"/>
    </source>
</evidence>
<feature type="transmembrane region" description="Helical" evidence="2">
    <location>
        <begin position="201"/>
        <end position="221"/>
    </location>
</feature>
<sequence>MSSAMAAAYGSCADDMKTPTKVLNIISLILSAGAFTYKLQRAQSRRFPANLAMLTCGYSVLLAATMVLDSIRDQSAPTSHGSVATCRVLGLGYQFFASLVVWNWILTVVVLYMVLGRQLPYSVVSSYDSMYYCLLCCVPSILLALGLSRNAFGFNAETKTCWIVRPRHAFMLFYAQLLFGLVIFLAMVPSLLRRLRSHPELYAPFANCVYTALTAGMLLLYGVNLVLMDSNPSNGYVGATMPTYCGLHGIGLSIFGAVSALLHLWPSYSDLAPCADEKAWPHDEPETVDESQRPQMARTPSHHSLPESRHSLASSQPSSAAKSSKASSRPGSHAILRSYVMPAVSPVAALDTRPHNHLDLCQSAFDSACGTAVSVPPDFQVRLVQQEATVAYTNLMLGYVRDQLMAEGFDMSSREMSTFLSTLTRSVLASSRSMASTNPNTLDVRLVQAMERYRREQQNATELSVTSTLSQYNTASSSKKSVHFKDLDLDARLAMARERYAREQTFIMGNTELSTSSVESSPRSSVGNDLDARLAAARMRYLNDDDDDENDDGDSLYEGDSDDEHSAGSRTT</sequence>
<dbReference type="OMA" id="YAPFANC"/>
<dbReference type="InParanoid" id="T0QG73"/>
<keyword evidence="4" id="KW-1185">Reference proteome</keyword>
<evidence type="ECO:0000256" key="2">
    <source>
        <dbReference type="SAM" id="Phobius"/>
    </source>
</evidence>
<keyword evidence="2" id="KW-0812">Transmembrane</keyword>
<accession>T0QG73</accession>
<dbReference type="AlphaFoldDB" id="T0QG73"/>
<dbReference type="VEuPathDB" id="FungiDB:SDRG_08848"/>
<feature type="transmembrane region" description="Helical" evidence="2">
    <location>
        <begin position="22"/>
        <end position="39"/>
    </location>
</feature>
<organism evidence="3 4">
    <name type="scientific">Saprolegnia diclina (strain VS20)</name>
    <dbReference type="NCBI Taxonomy" id="1156394"/>
    <lineage>
        <taxon>Eukaryota</taxon>
        <taxon>Sar</taxon>
        <taxon>Stramenopiles</taxon>
        <taxon>Oomycota</taxon>
        <taxon>Saprolegniomycetes</taxon>
        <taxon>Saprolegniales</taxon>
        <taxon>Saprolegniaceae</taxon>
        <taxon>Saprolegnia</taxon>
    </lineage>
</organism>
<gene>
    <name evidence="3" type="ORF">SDRG_08848</name>
</gene>
<proteinExistence type="predicted"/>
<dbReference type="Proteomes" id="UP000030762">
    <property type="component" value="Unassembled WGS sequence"/>
</dbReference>
<name>T0QG73_SAPDV</name>
<feature type="transmembrane region" description="Helical" evidence="2">
    <location>
        <begin position="168"/>
        <end position="189"/>
    </location>
</feature>
<dbReference type="EMBL" id="JH767158">
    <property type="protein sequence ID" value="EQC33746.1"/>
    <property type="molecule type" value="Genomic_DNA"/>
</dbReference>
<evidence type="ECO:0000256" key="1">
    <source>
        <dbReference type="SAM" id="MobiDB-lite"/>
    </source>
</evidence>
<feature type="transmembrane region" description="Helical" evidence="2">
    <location>
        <begin position="241"/>
        <end position="262"/>
    </location>
</feature>
<dbReference type="RefSeq" id="XP_008612969.1">
    <property type="nucleotide sequence ID" value="XM_008614747.1"/>
</dbReference>
<reference evidence="3 4" key="1">
    <citation type="submission" date="2012-04" db="EMBL/GenBank/DDBJ databases">
        <title>The Genome Sequence of Saprolegnia declina VS20.</title>
        <authorList>
            <consortium name="The Broad Institute Genome Sequencing Platform"/>
            <person name="Russ C."/>
            <person name="Nusbaum C."/>
            <person name="Tyler B."/>
            <person name="van West P."/>
            <person name="Dieguez-Uribeondo J."/>
            <person name="de Bruijn I."/>
            <person name="Tripathy S."/>
            <person name="Jiang R."/>
            <person name="Young S.K."/>
            <person name="Zeng Q."/>
            <person name="Gargeya S."/>
            <person name="Fitzgerald M."/>
            <person name="Haas B."/>
            <person name="Abouelleil A."/>
            <person name="Alvarado L."/>
            <person name="Arachchi H.M."/>
            <person name="Berlin A."/>
            <person name="Chapman S.B."/>
            <person name="Goldberg J."/>
            <person name="Griggs A."/>
            <person name="Gujja S."/>
            <person name="Hansen M."/>
            <person name="Howarth C."/>
            <person name="Imamovic A."/>
            <person name="Larimer J."/>
            <person name="McCowen C."/>
            <person name="Montmayeur A."/>
            <person name="Murphy C."/>
            <person name="Neiman D."/>
            <person name="Pearson M."/>
            <person name="Priest M."/>
            <person name="Roberts A."/>
            <person name="Saif S."/>
            <person name="Shea T."/>
            <person name="Sisk P."/>
            <person name="Sykes S."/>
            <person name="Wortman J."/>
            <person name="Nusbaum C."/>
            <person name="Birren B."/>
        </authorList>
    </citation>
    <scope>NUCLEOTIDE SEQUENCE [LARGE SCALE GENOMIC DNA]</scope>
    <source>
        <strain evidence="3 4">VS20</strain>
    </source>
</reference>
<keyword evidence="2" id="KW-1133">Transmembrane helix</keyword>
<feature type="transmembrane region" description="Helical" evidence="2">
    <location>
        <begin position="51"/>
        <end position="71"/>
    </location>
</feature>
<feature type="transmembrane region" description="Helical" evidence="2">
    <location>
        <begin position="91"/>
        <end position="115"/>
    </location>
</feature>
<dbReference type="STRING" id="1156394.T0QG73"/>
<feature type="transmembrane region" description="Helical" evidence="2">
    <location>
        <begin position="127"/>
        <end position="148"/>
    </location>
</feature>
<feature type="region of interest" description="Disordered" evidence="1">
    <location>
        <begin position="279"/>
        <end position="330"/>
    </location>
</feature>
<feature type="region of interest" description="Disordered" evidence="1">
    <location>
        <begin position="541"/>
        <end position="572"/>
    </location>
</feature>
<dbReference type="GeneID" id="19949575"/>
<protein>
    <submittedName>
        <fullName evidence="3">Uncharacterized protein</fullName>
    </submittedName>
</protein>
<feature type="compositionally biased region" description="Low complexity" evidence="1">
    <location>
        <begin position="311"/>
        <end position="330"/>
    </location>
</feature>
<evidence type="ECO:0000313" key="3">
    <source>
        <dbReference type="EMBL" id="EQC33746.1"/>
    </source>
</evidence>
<keyword evidence="2" id="KW-0472">Membrane</keyword>
<dbReference type="OrthoDB" id="74346at2759"/>
<feature type="compositionally biased region" description="Acidic residues" evidence="1">
    <location>
        <begin position="544"/>
        <end position="563"/>
    </location>
</feature>